<organism evidence="1 2">
    <name type="scientific">Segatella copri</name>
    <dbReference type="NCBI Taxonomy" id="165179"/>
    <lineage>
        <taxon>Bacteria</taxon>
        <taxon>Pseudomonadati</taxon>
        <taxon>Bacteroidota</taxon>
        <taxon>Bacteroidia</taxon>
        <taxon>Bacteroidales</taxon>
        <taxon>Prevotellaceae</taxon>
        <taxon>Segatella</taxon>
    </lineage>
</organism>
<dbReference type="EMBL" id="QSFW01000052">
    <property type="protein sequence ID" value="RHA82187.1"/>
    <property type="molecule type" value="Genomic_DNA"/>
</dbReference>
<gene>
    <name evidence="1" type="ORF">DW916_16025</name>
</gene>
<reference evidence="1 2" key="1">
    <citation type="submission" date="2018-08" db="EMBL/GenBank/DDBJ databases">
        <title>A genome reference for cultivated species of the human gut microbiota.</title>
        <authorList>
            <person name="Zou Y."/>
            <person name="Xue W."/>
            <person name="Luo G."/>
        </authorList>
    </citation>
    <scope>NUCLEOTIDE SEQUENCE [LARGE SCALE GENOMIC DNA]</scope>
    <source>
        <strain evidence="1 2">AM42-23AC</strain>
    </source>
</reference>
<dbReference type="AlphaFoldDB" id="A0AA92WHL4"/>
<name>A0AA92WHL4_9BACT</name>
<dbReference type="Proteomes" id="UP000284990">
    <property type="component" value="Unassembled WGS sequence"/>
</dbReference>
<evidence type="ECO:0000313" key="2">
    <source>
        <dbReference type="Proteomes" id="UP000284990"/>
    </source>
</evidence>
<comment type="caution">
    <text evidence="1">The sequence shown here is derived from an EMBL/GenBank/DDBJ whole genome shotgun (WGS) entry which is preliminary data.</text>
</comment>
<protein>
    <submittedName>
        <fullName evidence="1">Uncharacterized protein</fullName>
    </submittedName>
</protein>
<accession>A0AA92WHL4</accession>
<evidence type="ECO:0000313" key="1">
    <source>
        <dbReference type="EMBL" id="RHA82187.1"/>
    </source>
</evidence>
<sequence>MALGGNRNTAYCHALFTYNQGVKALVTDVAIKTGKQHHVEWLFGFRTTTFALPFACIGNCAEIMNFIMRTHPLHFTSSSTSFHEFIYFIELTHTAAVAEGDD</sequence>
<proteinExistence type="predicted"/>